<dbReference type="RefSeq" id="WP_095999813.1">
    <property type="nucleotide sequence ID" value="NZ_MXPU01000032.1"/>
</dbReference>
<dbReference type="Gene3D" id="3.40.50.10140">
    <property type="entry name" value="Toll/interleukin-1 receptor homology (TIR) domain"/>
    <property type="match status" value="1"/>
</dbReference>
<dbReference type="GO" id="GO:0007165">
    <property type="term" value="P:signal transduction"/>
    <property type="evidence" value="ECO:0007669"/>
    <property type="project" value="InterPro"/>
</dbReference>
<organism evidence="3 4">
    <name type="scientific">Rhizobium esperanzae</name>
    <dbReference type="NCBI Taxonomy" id="1967781"/>
    <lineage>
        <taxon>Bacteria</taxon>
        <taxon>Pseudomonadati</taxon>
        <taxon>Pseudomonadota</taxon>
        <taxon>Alphaproteobacteria</taxon>
        <taxon>Hyphomicrobiales</taxon>
        <taxon>Rhizobiaceae</taxon>
        <taxon>Rhizobium/Agrobacterium group</taxon>
        <taxon>Rhizobium</taxon>
    </lineage>
</organism>
<reference evidence="3 4" key="1">
    <citation type="submission" date="2017-03" db="EMBL/GenBank/DDBJ databases">
        <title>Genome of strain Rhizobium sp. CNPSo 668.</title>
        <authorList>
            <person name="Ribeiro R."/>
        </authorList>
    </citation>
    <scope>NUCLEOTIDE SEQUENCE [LARGE SCALE GENOMIC DNA]</scope>
    <source>
        <strain evidence="3 4">CNPSo 668</strain>
    </source>
</reference>
<sequence>MQKKSSPVQIFLSHSAADVELVNAFENFLARALNITSESIFCSSLEGQGVKKGANFVDAIKAKAIEAKAVVALLSPAYMESPFCLAELGAAWALNTHRFPIVVPPNSFEVMQATLLGVVGVKLDDQEALTQLLEDIAEALELPAATAGVRVRAMRDFFKAWPALKEGIGKAKRVDAAIHKKALTDLAASREALDATEEDLEKAKAHIKALEDIKDPKQVAAVSKAFEDSDWEMELDKALGEINEITPEVGPKVLRLMILELLGKQSYPDLGDDYMDRAIEIDVYDPDSRSWNHSSDEMKALKKGMKQVEDVFEENENIVSGLKSQGRRYKTSDIRFWEEQLGIY</sequence>
<dbReference type="Pfam" id="PF13676">
    <property type="entry name" value="TIR_2"/>
    <property type="match status" value="1"/>
</dbReference>
<dbReference type="InterPro" id="IPR035897">
    <property type="entry name" value="Toll_tir_struct_dom_sf"/>
</dbReference>
<proteinExistence type="predicted"/>
<keyword evidence="1" id="KW-0175">Coiled coil</keyword>
<dbReference type="EMBL" id="MXPU01000032">
    <property type="protein sequence ID" value="OWO89990.1"/>
    <property type="molecule type" value="Genomic_DNA"/>
</dbReference>
<dbReference type="AlphaFoldDB" id="A0A246DLD2"/>
<evidence type="ECO:0000259" key="2">
    <source>
        <dbReference type="PROSITE" id="PS50104"/>
    </source>
</evidence>
<feature type="domain" description="TIR" evidence="2">
    <location>
        <begin position="6"/>
        <end position="140"/>
    </location>
</feature>
<dbReference type="SUPFAM" id="SSF52200">
    <property type="entry name" value="Toll/Interleukin receptor TIR domain"/>
    <property type="match status" value="1"/>
</dbReference>
<dbReference type="PROSITE" id="PS50104">
    <property type="entry name" value="TIR"/>
    <property type="match status" value="1"/>
</dbReference>
<evidence type="ECO:0000313" key="3">
    <source>
        <dbReference type="EMBL" id="OWO89990.1"/>
    </source>
</evidence>
<accession>A0A246DLD2</accession>
<dbReference type="InterPro" id="IPR000157">
    <property type="entry name" value="TIR_dom"/>
</dbReference>
<gene>
    <name evidence="3" type="ORF">B5E41_29120</name>
</gene>
<name>A0A246DLD2_9HYPH</name>
<protein>
    <recommendedName>
        <fullName evidence="2">TIR domain-containing protein</fullName>
    </recommendedName>
</protein>
<evidence type="ECO:0000313" key="4">
    <source>
        <dbReference type="Proteomes" id="UP000197269"/>
    </source>
</evidence>
<feature type="coiled-coil region" evidence="1">
    <location>
        <begin position="186"/>
        <end position="213"/>
    </location>
</feature>
<comment type="caution">
    <text evidence="3">The sequence shown here is derived from an EMBL/GenBank/DDBJ whole genome shotgun (WGS) entry which is preliminary data.</text>
</comment>
<dbReference type="Proteomes" id="UP000197269">
    <property type="component" value="Unassembled WGS sequence"/>
</dbReference>
<evidence type="ECO:0000256" key="1">
    <source>
        <dbReference type="SAM" id="Coils"/>
    </source>
</evidence>